<gene>
    <name evidence="9" type="ORF">DL897_12680</name>
</gene>
<dbReference type="AlphaFoldDB" id="A0A364K336"/>
<reference evidence="9 10" key="2">
    <citation type="submission" date="2018-06" db="EMBL/GenBank/DDBJ databases">
        <authorList>
            <person name="Zhirakovskaya E."/>
        </authorList>
    </citation>
    <scope>NUCLEOTIDE SEQUENCE [LARGE SCALE GENOMIC DNA]</scope>
    <source>
        <strain evidence="9 10">FBKL4.011</strain>
    </source>
</reference>
<dbReference type="InterPro" id="IPR049177">
    <property type="entry name" value="MgtC_SapB_SrpB_YhiD_N"/>
</dbReference>
<dbReference type="InterPro" id="IPR045865">
    <property type="entry name" value="ACT-like_dom_sf"/>
</dbReference>
<evidence type="ECO:0000313" key="9">
    <source>
        <dbReference type="EMBL" id="RAL23214.1"/>
    </source>
</evidence>
<proteinExistence type="inferred from homology"/>
<reference evidence="9 10" key="1">
    <citation type="submission" date="2018-06" db="EMBL/GenBank/DDBJ databases">
        <title>Thermoflavimicrobium daqus sp. nov., a thermophilic microbe isolated from Moutai-flavour Daqu.</title>
        <authorList>
            <person name="Wang X."/>
            <person name="Zhou H."/>
        </authorList>
    </citation>
    <scope>NUCLEOTIDE SEQUENCE [LARGE SCALE GENOMIC DNA]</scope>
    <source>
        <strain evidence="9 10">FBKL4.011</strain>
    </source>
</reference>
<feature type="domain" description="ACT" evidence="8">
    <location>
        <begin position="155"/>
        <end position="230"/>
    </location>
</feature>
<keyword evidence="5 7" id="KW-1133">Transmembrane helix</keyword>
<keyword evidence="6 7" id="KW-0472">Membrane</keyword>
<evidence type="ECO:0000256" key="5">
    <source>
        <dbReference type="ARBA" id="ARBA00022989"/>
    </source>
</evidence>
<keyword evidence="3" id="KW-1003">Cell membrane</keyword>
<protein>
    <submittedName>
        <fullName evidence="9">Magnesium transporter MgtC</fullName>
    </submittedName>
</protein>
<dbReference type="RefSeq" id="WP_113659521.1">
    <property type="nucleotide sequence ID" value="NZ_KZ845669.1"/>
</dbReference>
<dbReference type="InterPro" id="IPR003416">
    <property type="entry name" value="MgtC/SapB/SrpB/YhiD_fam"/>
</dbReference>
<evidence type="ECO:0000256" key="2">
    <source>
        <dbReference type="ARBA" id="ARBA00009298"/>
    </source>
</evidence>
<dbReference type="OrthoDB" id="9811198at2"/>
<evidence type="ECO:0000256" key="1">
    <source>
        <dbReference type="ARBA" id="ARBA00004651"/>
    </source>
</evidence>
<dbReference type="Gene3D" id="3.30.70.260">
    <property type="match status" value="1"/>
</dbReference>
<evidence type="ECO:0000256" key="3">
    <source>
        <dbReference type="ARBA" id="ARBA00022475"/>
    </source>
</evidence>
<feature type="transmembrane region" description="Helical" evidence="7">
    <location>
        <begin position="12"/>
        <end position="28"/>
    </location>
</feature>
<evidence type="ECO:0000256" key="7">
    <source>
        <dbReference type="SAM" id="Phobius"/>
    </source>
</evidence>
<keyword evidence="4 7" id="KW-0812">Transmembrane</keyword>
<dbReference type="EMBL" id="QJKK01000007">
    <property type="protein sequence ID" value="RAL23214.1"/>
    <property type="molecule type" value="Genomic_DNA"/>
</dbReference>
<evidence type="ECO:0000313" key="10">
    <source>
        <dbReference type="Proteomes" id="UP000251213"/>
    </source>
</evidence>
<dbReference type="PANTHER" id="PTHR33778:SF1">
    <property type="entry name" value="MAGNESIUM TRANSPORTER YHID-RELATED"/>
    <property type="match status" value="1"/>
</dbReference>
<dbReference type="PRINTS" id="PR01837">
    <property type="entry name" value="MGTCSAPBPROT"/>
</dbReference>
<dbReference type="PANTHER" id="PTHR33778">
    <property type="entry name" value="PROTEIN MGTC"/>
    <property type="match status" value="1"/>
</dbReference>
<dbReference type="Pfam" id="PF13291">
    <property type="entry name" value="ACT_4"/>
    <property type="match status" value="1"/>
</dbReference>
<dbReference type="Pfam" id="PF02308">
    <property type="entry name" value="MgtC"/>
    <property type="match status" value="1"/>
</dbReference>
<feature type="transmembrane region" description="Helical" evidence="7">
    <location>
        <begin position="109"/>
        <end position="140"/>
    </location>
</feature>
<sequence length="230" mass="24750">MSDVWVISYGELASRLVIAAVLGGLVGWERELNNSPAGFRTHILVSVGSTLIMLISIYGFSDFMSEPRVTFDPRRISAQVVSGIGFLGAGTILRQGVTVSGLTTAASLWVVAGIGLAVGTGFMFAAVVTTVIALVSLELLNRIETLMHKKRSLRIIHVTVIDEPGKLGELASCIAGQGGNVRKVKIEERDENTAAELDITFTIRVPEAVPMAEMLDHIRSIYGVKQVRTE</sequence>
<organism evidence="9 10">
    <name type="scientific">Thermoflavimicrobium daqui</name>
    <dbReference type="NCBI Taxonomy" id="2137476"/>
    <lineage>
        <taxon>Bacteria</taxon>
        <taxon>Bacillati</taxon>
        <taxon>Bacillota</taxon>
        <taxon>Bacilli</taxon>
        <taxon>Bacillales</taxon>
        <taxon>Thermoactinomycetaceae</taxon>
        <taxon>Thermoflavimicrobium</taxon>
    </lineage>
</organism>
<dbReference type="Proteomes" id="UP000251213">
    <property type="component" value="Unassembled WGS sequence"/>
</dbReference>
<comment type="similarity">
    <text evidence="2">Belongs to the MgtC/SapB family.</text>
</comment>
<comment type="subcellular location">
    <subcellularLocation>
        <location evidence="1">Cell membrane</location>
        <topology evidence="1">Multi-pass membrane protein</topology>
    </subcellularLocation>
</comment>
<dbReference type="GO" id="GO:0005886">
    <property type="term" value="C:plasma membrane"/>
    <property type="evidence" value="ECO:0007669"/>
    <property type="project" value="UniProtKB-SubCell"/>
</dbReference>
<evidence type="ECO:0000259" key="8">
    <source>
        <dbReference type="PROSITE" id="PS51671"/>
    </source>
</evidence>
<feature type="transmembrane region" description="Helical" evidence="7">
    <location>
        <begin position="76"/>
        <end position="97"/>
    </location>
</feature>
<accession>A0A364K336</accession>
<comment type="caution">
    <text evidence="9">The sequence shown here is derived from an EMBL/GenBank/DDBJ whole genome shotgun (WGS) entry which is preliminary data.</text>
</comment>
<feature type="transmembrane region" description="Helical" evidence="7">
    <location>
        <begin position="43"/>
        <end position="64"/>
    </location>
</feature>
<keyword evidence="10" id="KW-1185">Reference proteome</keyword>
<name>A0A364K336_9BACL</name>
<dbReference type="SUPFAM" id="SSF55021">
    <property type="entry name" value="ACT-like"/>
    <property type="match status" value="1"/>
</dbReference>
<dbReference type="PROSITE" id="PS51671">
    <property type="entry name" value="ACT"/>
    <property type="match status" value="1"/>
</dbReference>
<dbReference type="InterPro" id="IPR002912">
    <property type="entry name" value="ACT_dom"/>
</dbReference>
<evidence type="ECO:0000256" key="6">
    <source>
        <dbReference type="ARBA" id="ARBA00023136"/>
    </source>
</evidence>
<evidence type="ECO:0000256" key="4">
    <source>
        <dbReference type="ARBA" id="ARBA00022692"/>
    </source>
</evidence>